<dbReference type="InterPro" id="IPR011041">
    <property type="entry name" value="Quinoprot_gluc/sorb_DH_b-prop"/>
</dbReference>
<name>A0A7J7HP51_CAMSI</name>
<dbReference type="PANTHER" id="PTHR14221">
    <property type="entry name" value="WD REPEAT DOMAIN 44"/>
    <property type="match status" value="1"/>
</dbReference>
<organism evidence="5 6">
    <name type="scientific">Camellia sinensis</name>
    <name type="common">Tea plant</name>
    <name type="synonym">Thea sinensis</name>
    <dbReference type="NCBI Taxonomy" id="4442"/>
    <lineage>
        <taxon>Eukaryota</taxon>
        <taxon>Viridiplantae</taxon>
        <taxon>Streptophyta</taxon>
        <taxon>Embryophyta</taxon>
        <taxon>Tracheophyta</taxon>
        <taxon>Spermatophyta</taxon>
        <taxon>Magnoliopsida</taxon>
        <taxon>eudicotyledons</taxon>
        <taxon>Gunneridae</taxon>
        <taxon>Pentapetalae</taxon>
        <taxon>asterids</taxon>
        <taxon>Ericales</taxon>
        <taxon>Theaceae</taxon>
        <taxon>Camellia</taxon>
    </lineage>
</organism>
<feature type="repeat" description="WD" evidence="3">
    <location>
        <begin position="702"/>
        <end position="734"/>
    </location>
</feature>
<dbReference type="Pfam" id="PF00400">
    <property type="entry name" value="WD40"/>
    <property type="match status" value="3"/>
</dbReference>
<dbReference type="InterPro" id="IPR036322">
    <property type="entry name" value="WD40_repeat_dom_sf"/>
</dbReference>
<feature type="repeat" description="WD" evidence="3">
    <location>
        <begin position="406"/>
        <end position="447"/>
    </location>
</feature>
<dbReference type="PROSITE" id="PS50082">
    <property type="entry name" value="WD_REPEATS_2"/>
    <property type="match status" value="3"/>
</dbReference>
<feature type="region of interest" description="Disordered" evidence="4">
    <location>
        <begin position="771"/>
        <end position="812"/>
    </location>
</feature>
<accession>A0A7J7HP51</accession>
<feature type="repeat" description="WD" evidence="3">
    <location>
        <begin position="558"/>
        <end position="600"/>
    </location>
</feature>
<evidence type="ECO:0008006" key="7">
    <source>
        <dbReference type="Google" id="ProtNLM"/>
    </source>
</evidence>
<evidence type="ECO:0000313" key="6">
    <source>
        <dbReference type="Proteomes" id="UP000593564"/>
    </source>
</evidence>
<feature type="compositionally biased region" description="Polar residues" evidence="4">
    <location>
        <begin position="788"/>
        <end position="802"/>
    </location>
</feature>
<evidence type="ECO:0000313" key="5">
    <source>
        <dbReference type="EMBL" id="KAF5953768.1"/>
    </source>
</evidence>
<dbReference type="InterPro" id="IPR001680">
    <property type="entry name" value="WD40_rpt"/>
</dbReference>
<feature type="compositionally biased region" description="Polar residues" evidence="4">
    <location>
        <begin position="145"/>
        <end position="155"/>
    </location>
</feature>
<evidence type="ECO:0000256" key="3">
    <source>
        <dbReference type="PROSITE-ProRule" id="PRU00221"/>
    </source>
</evidence>
<dbReference type="SUPFAM" id="SSF50952">
    <property type="entry name" value="Soluble quinoprotein glucose dehydrogenase"/>
    <property type="match status" value="1"/>
</dbReference>
<dbReference type="InterPro" id="IPR015943">
    <property type="entry name" value="WD40/YVTN_repeat-like_dom_sf"/>
</dbReference>
<reference evidence="5 6" key="2">
    <citation type="submission" date="2020-07" db="EMBL/GenBank/DDBJ databases">
        <title>Genome assembly of wild tea tree DASZ reveals pedigree and selection history of tea varieties.</title>
        <authorList>
            <person name="Zhang W."/>
        </authorList>
    </citation>
    <scope>NUCLEOTIDE SEQUENCE [LARGE SCALE GENOMIC DNA]</scope>
    <source>
        <strain evidence="6">cv. G240</strain>
        <tissue evidence="5">Leaf</tissue>
    </source>
</reference>
<keyword evidence="2" id="KW-0677">Repeat</keyword>
<sequence>MHQKLHTKCTVMERRTMTMDWEGLLDDDDDDRFFESFDRLSSAVPIDLASSGSDDDEGDDSRTSFASAMSSAPIHNMRGIDPARAQASMLRDFNMWMAEPGSIKERRRRLLQGMGLSSNKNLLSRNNTRLKDSCSKRMNYDRDQPSTMSLNNSSPLEDLKLDTSPSPSSTPIFLIRSRSDGDIESFSANTRKRKEEFIGNISKQRLTRTSSMLVTPHGGICQYANTVKVSPKRSRNRSSMLNSAVLSSILSDGQFGAFFLIKNLDTGKEFIVKEFNDDGMWNRLSEVQTGKQLTMEEFEKCVGYSPVVKELMRRENVSRSLDDARKINTNSYLSKRFRNSKRRGVALLKNIKGVANSMSGLIVDKERDHSIGDQRTNKNSTNKWIKVRQHGKSIKEFTALHLCQEIQAHEGSIWTMRFNPDGHYLASAGEDRVIHVWEVQECEVTSVKPYDDYNSVSSTPLHPMARSMSDRPSSFTEISPMPSERRKERLHLAELSPMLSERRKRGKGSTKKKGNLIPDYVHVPETVFSLSERPVCSFTGHLDDVLDLSWSKSHLVAFSFNGQDITCIQFNPTDDDYFISGSLDAKVRIWSIPDRKLVDYTDLHEMVTSACYTPDGQGAMVGSNTGSCHLYSTADCRLEQKAQIETRNRKKSQAKKITGFEFAPSNTSEVLVTSADSRIRIIDGSEIIHKFRGFRNTSSQISASFSPDGKYVVCASEDSQVYIWKREEQRNAGAGKRKLVTTHSHEHFQCRDVSVAIPWPGSIKFEPPVVEVHSKRHSKHSTPCPPTATGSPTQEDILSGSNGKRLPPLPKRNSLLERAGSCQDEELAQVPCTDSGFRNGESFSLGSSSVRYGYSPSISGSGSSPSQTWSSSWSLLEGSSHGGHGSHAVQATAWGLVIVTAGLGGEIRAYQNFGLPVRVRRQTNLFRDLT</sequence>
<dbReference type="SMART" id="SM00320">
    <property type="entry name" value="WD40"/>
    <property type="match status" value="6"/>
</dbReference>
<dbReference type="PANTHER" id="PTHR14221:SF41">
    <property type="entry name" value="TRANSDUCIN_WD40 REPEAT-LIKE SUPERFAMILY PROTEIN"/>
    <property type="match status" value="1"/>
</dbReference>
<dbReference type="SUPFAM" id="SSF50978">
    <property type="entry name" value="WD40 repeat-like"/>
    <property type="match status" value="1"/>
</dbReference>
<dbReference type="AlphaFoldDB" id="A0A7J7HP51"/>
<feature type="region of interest" description="Disordered" evidence="4">
    <location>
        <begin position="137"/>
        <end position="174"/>
    </location>
</feature>
<reference evidence="6" key="1">
    <citation type="journal article" date="2020" name="Nat. Commun.">
        <title>Genome assembly of wild tea tree DASZ reveals pedigree and selection history of tea varieties.</title>
        <authorList>
            <person name="Zhang W."/>
            <person name="Zhang Y."/>
            <person name="Qiu H."/>
            <person name="Guo Y."/>
            <person name="Wan H."/>
            <person name="Zhang X."/>
            <person name="Scossa F."/>
            <person name="Alseekh S."/>
            <person name="Zhang Q."/>
            <person name="Wang P."/>
            <person name="Xu L."/>
            <person name="Schmidt M.H."/>
            <person name="Jia X."/>
            <person name="Li D."/>
            <person name="Zhu A."/>
            <person name="Guo F."/>
            <person name="Chen W."/>
            <person name="Ni D."/>
            <person name="Usadel B."/>
            <person name="Fernie A.R."/>
            <person name="Wen W."/>
        </authorList>
    </citation>
    <scope>NUCLEOTIDE SEQUENCE [LARGE SCALE GENOMIC DNA]</scope>
    <source>
        <strain evidence="6">cv. G240</strain>
    </source>
</reference>
<feature type="region of interest" description="Disordered" evidence="4">
    <location>
        <begin position="458"/>
        <end position="492"/>
    </location>
</feature>
<feature type="region of interest" description="Disordered" evidence="4">
    <location>
        <begin position="46"/>
        <end position="70"/>
    </location>
</feature>
<evidence type="ECO:0000256" key="2">
    <source>
        <dbReference type="ARBA" id="ARBA00022737"/>
    </source>
</evidence>
<dbReference type="PROSITE" id="PS50294">
    <property type="entry name" value="WD_REPEATS_REGION"/>
    <property type="match status" value="2"/>
</dbReference>
<evidence type="ECO:0000256" key="1">
    <source>
        <dbReference type="ARBA" id="ARBA00022574"/>
    </source>
</evidence>
<dbReference type="Proteomes" id="UP000593564">
    <property type="component" value="Unassembled WGS sequence"/>
</dbReference>
<evidence type="ECO:0000256" key="4">
    <source>
        <dbReference type="SAM" id="MobiDB-lite"/>
    </source>
</evidence>
<comment type="caution">
    <text evidence="5">The sequence shown here is derived from an EMBL/GenBank/DDBJ whole genome shotgun (WGS) entry which is preliminary data.</text>
</comment>
<dbReference type="InterPro" id="IPR019775">
    <property type="entry name" value="WD40_repeat_CS"/>
</dbReference>
<feature type="compositionally biased region" description="Basic and acidic residues" evidence="4">
    <location>
        <begin position="483"/>
        <end position="492"/>
    </location>
</feature>
<protein>
    <recommendedName>
        <fullName evidence="7">WD repeat-containing protein 44</fullName>
    </recommendedName>
</protein>
<dbReference type="InterPro" id="IPR040324">
    <property type="entry name" value="WDR44/Dgr2"/>
</dbReference>
<dbReference type="EMBL" id="JACBKZ010000003">
    <property type="protein sequence ID" value="KAF5953768.1"/>
    <property type="molecule type" value="Genomic_DNA"/>
</dbReference>
<keyword evidence="6" id="KW-1185">Reference proteome</keyword>
<keyword evidence="1 3" id="KW-0853">WD repeat</keyword>
<dbReference type="Gene3D" id="2.130.10.10">
    <property type="entry name" value="YVTN repeat-like/Quinoprotein amine dehydrogenase"/>
    <property type="match status" value="2"/>
</dbReference>
<proteinExistence type="predicted"/>
<gene>
    <name evidence="5" type="ORF">HYC85_006624</name>
</gene>
<dbReference type="PROSITE" id="PS00678">
    <property type="entry name" value="WD_REPEATS_1"/>
    <property type="match status" value="1"/>
</dbReference>